<evidence type="ECO:0000256" key="1">
    <source>
        <dbReference type="SAM" id="Coils"/>
    </source>
</evidence>
<organism evidence="4">
    <name type="scientific">Naegleria gruberi</name>
    <name type="common">Amoeba</name>
    <dbReference type="NCBI Taxonomy" id="5762"/>
    <lineage>
        <taxon>Eukaryota</taxon>
        <taxon>Discoba</taxon>
        <taxon>Heterolobosea</taxon>
        <taxon>Tetramitia</taxon>
        <taxon>Eutetramitia</taxon>
        <taxon>Vahlkampfiidae</taxon>
        <taxon>Naegleria</taxon>
    </lineage>
</organism>
<keyword evidence="1" id="KW-0175">Coiled coil</keyword>
<name>D2VC55_NAEGR</name>
<dbReference type="GeneID" id="8858789"/>
<dbReference type="AlphaFoldDB" id="D2VC55"/>
<gene>
    <name evidence="3" type="ORF">NAEGRDRAFT_79393</name>
</gene>
<dbReference type="Proteomes" id="UP000006671">
    <property type="component" value="Unassembled WGS sequence"/>
</dbReference>
<sequence>MGKHNKKKNNQAKQQHQQQEPPNKKNKTEPSSQPIYDLSSSASDANSSDTTVVSPVSINSPSIGPLNVVSNDQQKNFYEDMAKTASSLEKMMTLFGSYNQKLEQSSKIVNASSINLEKSAKELEKLCQIKAENEKLKKEAATHMKEIQDNETKLKRLNQAEQKNVALEKENSTLKEQAKSVMEKVNQIQTENEKLTQENKRILENEIQCLESIRSKDMEILSLKNRKDFQVSDSKTEELVSEMSRLTDNANNLVFDLIVNLNEDDETSKWVEMVLSTVINKSSQLSEEELSEAILAKSYTKAWQEFASALNNNPHLQAKMKNDAPFQSIFQQLVKSSCRIVDICEKSTVPKFKRDWSSSSDKVCIVPAVVIDTDNKRVVVVDGRHVEKSSK</sequence>
<evidence type="ECO:0000313" key="4">
    <source>
        <dbReference type="Proteomes" id="UP000006671"/>
    </source>
</evidence>
<feature type="coiled-coil region" evidence="1">
    <location>
        <begin position="133"/>
        <end position="205"/>
    </location>
</feature>
<keyword evidence="4" id="KW-1185">Reference proteome</keyword>
<reference evidence="3 4" key="1">
    <citation type="journal article" date="2010" name="Cell">
        <title>The genome of Naegleria gruberi illuminates early eukaryotic versatility.</title>
        <authorList>
            <person name="Fritz-Laylin L.K."/>
            <person name="Prochnik S.E."/>
            <person name="Ginger M.L."/>
            <person name="Dacks J.B."/>
            <person name="Carpenter M.L."/>
            <person name="Field M.C."/>
            <person name="Kuo A."/>
            <person name="Paredez A."/>
            <person name="Chapman J."/>
            <person name="Pham J."/>
            <person name="Shu S."/>
            <person name="Neupane R."/>
            <person name="Cipriano M."/>
            <person name="Mancuso J."/>
            <person name="Tu H."/>
            <person name="Salamov A."/>
            <person name="Lindquist E."/>
            <person name="Shapiro H."/>
            <person name="Lucas S."/>
            <person name="Grigoriev I.V."/>
            <person name="Cande W.Z."/>
            <person name="Fulton C."/>
            <person name="Rokhsar D.S."/>
            <person name="Dawson S.C."/>
        </authorList>
    </citation>
    <scope>NUCLEOTIDE SEQUENCE [LARGE SCALE GENOMIC DNA]</scope>
    <source>
        <strain evidence="3 4">NEG-M</strain>
    </source>
</reference>
<dbReference type="VEuPathDB" id="AmoebaDB:NAEGRDRAFT_79393"/>
<accession>D2VC55</accession>
<protein>
    <submittedName>
        <fullName evidence="3">Uncharacterized protein</fullName>
    </submittedName>
</protein>
<evidence type="ECO:0000313" key="3">
    <source>
        <dbReference type="EMBL" id="EFC45598.1"/>
    </source>
</evidence>
<feature type="compositionally biased region" description="Low complexity" evidence="2">
    <location>
        <begin position="11"/>
        <end position="21"/>
    </location>
</feature>
<feature type="compositionally biased region" description="Basic residues" evidence="2">
    <location>
        <begin position="1"/>
        <end position="10"/>
    </location>
</feature>
<dbReference type="RefSeq" id="XP_002678342.1">
    <property type="nucleotide sequence ID" value="XM_002678296.1"/>
</dbReference>
<dbReference type="InParanoid" id="D2VC55"/>
<evidence type="ECO:0000256" key="2">
    <source>
        <dbReference type="SAM" id="MobiDB-lite"/>
    </source>
</evidence>
<dbReference type="KEGG" id="ngr:NAEGRDRAFT_79393"/>
<proteinExistence type="predicted"/>
<feature type="region of interest" description="Disordered" evidence="2">
    <location>
        <begin position="1"/>
        <end position="67"/>
    </location>
</feature>
<feature type="compositionally biased region" description="Low complexity" evidence="2">
    <location>
        <begin position="39"/>
        <end position="63"/>
    </location>
</feature>
<dbReference type="EMBL" id="GG738862">
    <property type="protein sequence ID" value="EFC45598.1"/>
    <property type="molecule type" value="Genomic_DNA"/>
</dbReference>